<accession>A0A7T4AAQ7</accession>
<protein>
    <submittedName>
        <fullName evidence="3">Acyl-CoA reductase</fullName>
    </submittedName>
</protein>
<evidence type="ECO:0000313" key="3">
    <source>
        <dbReference type="EMBL" id="QQB20433.1"/>
    </source>
</evidence>
<dbReference type="InterPro" id="IPR016161">
    <property type="entry name" value="Ald_DH/histidinol_DH"/>
</dbReference>
<gene>
    <name evidence="3" type="ORF">I6H43_02505</name>
</gene>
<dbReference type="Pfam" id="PF05893">
    <property type="entry name" value="LuxC"/>
    <property type="match status" value="1"/>
</dbReference>
<dbReference type="InterPro" id="IPR008670">
    <property type="entry name" value="CoA_reduct_LuxC"/>
</dbReference>
<keyword evidence="2" id="KW-0812">Transmembrane</keyword>
<dbReference type="GeneID" id="69550119"/>
<dbReference type="SUPFAM" id="SSF53720">
    <property type="entry name" value="ALDH-like"/>
    <property type="match status" value="1"/>
</dbReference>
<sequence length="402" mass="45137">MQRHFPVIRSDAEDAIWKAGPEVDFVAPVSGGWQGFVTRPLPSFAPVIGDFVAALSARLQQEGRENPDLAAFGFWLRPRQIEVQRKRMAGRAPLGMVFHLVPSNVPTVAFYSWIMALLMGNGSVVRLSSRIDPVQEAMLTILNELFSLPEWQEIASRTRFIRYDHDERVTAWLSARCRLRIIWGGDETIGRVRAIPLSPRAQEIVFPDRRSMAVFDSQWLASLDAAAWRQLVAALQQDFTRFNQQACASPTTICWLGTPDSVLRRRLLEAVFAPFADSPVLMMERLINCQQNAALDGQMQQETFAGVTLLTPTASLRLEHIGGGTVAEFVADTLDELLLQPWDMQTCVWVGPDKMRLECALQLSPCCRIDRVASPGQALAFEWLWDGIDMLVACSRQLARIE</sequence>
<keyword evidence="2" id="KW-1133">Transmembrane helix</keyword>
<dbReference type="Proteomes" id="UP000595481">
    <property type="component" value="Chromosome"/>
</dbReference>
<organism evidence="3 4">
    <name type="scientific">Aeromonas jandaei</name>
    <dbReference type="NCBI Taxonomy" id="650"/>
    <lineage>
        <taxon>Bacteria</taxon>
        <taxon>Pseudomonadati</taxon>
        <taxon>Pseudomonadota</taxon>
        <taxon>Gammaproteobacteria</taxon>
        <taxon>Aeromonadales</taxon>
        <taxon>Aeromonadaceae</taxon>
        <taxon>Aeromonas</taxon>
    </lineage>
</organism>
<evidence type="ECO:0000256" key="1">
    <source>
        <dbReference type="ARBA" id="ARBA00022857"/>
    </source>
</evidence>
<evidence type="ECO:0000313" key="4">
    <source>
        <dbReference type="Proteomes" id="UP000595481"/>
    </source>
</evidence>
<keyword evidence="4" id="KW-1185">Reference proteome</keyword>
<reference evidence="3 4" key="1">
    <citation type="submission" date="2020-12" db="EMBL/GenBank/DDBJ databases">
        <title>FDA dAtabase for Regulatory Grade micrObial Sequences (FDA-ARGOS): Supporting development and validation of Infectious Disease Dx tests.</title>
        <authorList>
            <person name="Sproer C."/>
            <person name="Gronow S."/>
            <person name="Severitt S."/>
            <person name="Schroder I."/>
            <person name="Tallon L."/>
            <person name="Sadzewicz L."/>
            <person name="Zhao X."/>
            <person name="Boylan J."/>
            <person name="Ott S."/>
            <person name="Bowen H."/>
            <person name="Vavikolanu K."/>
            <person name="Mehta A."/>
            <person name="Aluvathingal J."/>
            <person name="Nadendla S."/>
            <person name="Lowell S."/>
            <person name="Myers T."/>
            <person name="Yan Y."/>
            <person name="Sichtig H."/>
        </authorList>
    </citation>
    <scope>NUCLEOTIDE SEQUENCE [LARGE SCALE GENOMIC DNA]</scope>
    <source>
        <strain evidence="3 4">FDAARGOS_986</strain>
    </source>
</reference>
<dbReference type="RefSeq" id="WP_042033468.1">
    <property type="nucleotide sequence ID" value="NZ_CAWMFX010000057.1"/>
</dbReference>
<dbReference type="EMBL" id="CP066092">
    <property type="protein sequence ID" value="QQB20433.1"/>
    <property type="molecule type" value="Genomic_DNA"/>
</dbReference>
<evidence type="ECO:0000256" key="2">
    <source>
        <dbReference type="SAM" id="Phobius"/>
    </source>
</evidence>
<proteinExistence type="predicted"/>
<keyword evidence="2" id="KW-0472">Membrane</keyword>
<feature type="transmembrane region" description="Helical" evidence="2">
    <location>
        <begin position="94"/>
        <end position="119"/>
    </location>
</feature>
<keyword evidence="1" id="KW-0521">NADP</keyword>
<name>A0A7T4AAQ7_AERJA</name>